<keyword evidence="1" id="KW-1133">Transmembrane helix</keyword>
<dbReference type="AlphaFoldDB" id="N0DYM9"/>
<evidence type="ECO:0000313" key="2">
    <source>
        <dbReference type="EMBL" id="CCH69618.1"/>
    </source>
</evidence>
<feature type="transmembrane region" description="Helical" evidence="1">
    <location>
        <begin position="65"/>
        <end position="83"/>
    </location>
</feature>
<dbReference type="OrthoDB" id="5242179at2"/>
<sequence length="256" mass="28365">MAAVARGLVVFRVASITRWALREAWASRALLRPMVTRALPFLLLFITFLFINTEVWQVASALDRQQLWGTVGIFAVLATAFLGPSFSAEIDRVGAEVEGDLLVRTTEQTPVASAAREILAEEHLLGEVSGIRLPALQRRNLMLLFITQAVQVIVLSLIVFAFFVLFGSLAIRPAVIEAWTGSAPHYPGPLHLVSRELFSVAIFLSAFTGLYFAVQAITDGTYRREFFTRIEQDLQRAIGVRKVYVALRAHLAHTDG</sequence>
<protein>
    <recommendedName>
        <fullName evidence="4">Integral membrane protein</fullName>
    </recommendedName>
</protein>
<name>N0DYM9_9MICO</name>
<feature type="transmembrane region" description="Helical" evidence="1">
    <location>
        <begin position="38"/>
        <end position="59"/>
    </location>
</feature>
<accession>N0DYM9</accession>
<dbReference type="HOGENOM" id="CLU_058182_0_0_11"/>
<dbReference type="RefSeq" id="WP_010849528.1">
    <property type="nucleotide sequence ID" value="NZ_HF570956.1"/>
</dbReference>
<evidence type="ECO:0000313" key="3">
    <source>
        <dbReference type="Proteomes" id="UP000013167"/>
    </source>
</evidence>
<reference evidence="2 3" key="1">
    <citation type="journal article" date="2013" name="ISME J.">
        <title>A metabolic model for members of the genus Tetrasphaera involved in enhanced biological phosphorus removal.</title>
        <authorList>
            <person name="Kristiansen R."/>
            <person name="Nguyen H.T.T."/>
            <person name="Saunders A.M."/>
            <person name="Nielsen J.L."/>
            <person name="Wimmer R."/>
            <person name="Le V.Q."/>
            <person name="McIlroy S.J."/>
            <person name="Petrovski S."/>
            <person name="Seviour R.J."/>
            <person name="Calteau A."/>
            <person name="Nielsen K.L."/>
            <person name="Nielsen P.H."/>
        </authorList>
    </citation>
    <scope>NUCLEOTIDE SEQUENCE [LARGE SCALE GENOMIC DNA]</scope>
    <source>
        <strain evidence="2 3">Lp2</strain>
    </source>
</reference>
<proteinExistence type="predicted"/>
<keyword evidence="1" id="KW-0812">Transmembrane</keyword>
<comment type="caution">
    <text evidence="2">The sequence shown here is derived from an EMBL/GenBank/DDBJ whole genome shotgun (WGS) entry which is preliminary data.</text>
</comment>
<dbReference type="Proteomes" id="UP000013167">
    <property type="component" value="Unassembled WGS sequence"/>
</dbReference>
<feature type="transmembrane region" description="Helical" evidence="1">
    <location>
        <begin position="141"/>
        <end position="166"/>
    </location>
</feature>
<organism evidence="2 3">
    <name type="scientific">Phycicoccus elongatus Lp2</name>
    <dbReference type="NCBI Taxonomy" id="1193181"/>
    <lineage>
        <taxon>Bacteria</taxon>
        <taxon>Bacillati</taxon>
        <taxon>Actinomycetota</taxon>
        <taxon>Actinomycetes</taxon>
        <taxon>Micrococcales</taxon>
        <taxon>Intrasporangiaceae</taxon>
        <taxon>Phycicoccus</taxon>
    </lineage>
</organism>
<gene>
    <name evidence="2" type="ORF">BN10_270008</name>
</gene>
<feature type="transmembrane region" description="Helical" evidence="1">
    <location>
        <begin position="197"/>
        <end position="214"/>
    </location>
</feature>
<dbReference type="eggNOG" id="ENOG502ZBG0">
    <property type="taxonomic scope" value="Bacteria"/>
</dbReference>
<keyword evidence="3" id="KW-1185">Reference proteome</keyword>
<dbReference type="STRING" id="1193181.BN10_270008"/>
<keyword evidence="1" id="KW-0472">Membrane</keyword>
<evidence type="ECO:0000256" key="1">
    <source>
        <dbReference type="SAM" id="Phobius"/>
    </source>
</evidence>
<dbReference type="EMBL" id="CAIZ01000094">
    <property type="protein sequence ID" value="CCH69618.1"/>
    <property type="molecule type" value="Genomic_DNA"/>
</dbReference>
<evidence type="ECO:0008006" key="4">
    <source>
        <dbReference type="Google" id="ProtNLM"/>
    </source>
</evidence>